<gene>
    <name evidence="3" type="ORF">MFMK1_002995</name>
</gene>
<evidence type="ECO:0000313" key="4">
    <source>
        <dbReference type="Proteomes" id="UP001329915"/>
    </source>
</evidence>
<dbReference type="RefSeq" id="WP_366922533.1">
    <property type="nucleotide sequence ID" value="NZ_CP121694.1"/>
</dbReference>
<dbReference type="AlphaFoldDB" id="A0AAU0US98"/>
<accession>A0AAU0US98</accession>
<evidence type="ECO:0000256" key="1">
    <source>
        <dbReference type="SAM" id="MobiDB-lite"/>
    </source>
</evidence>
<dbReference type="EMBL" id="CP121694">
    <property type="protein sequence ID" value="WRO23146.1"/>
    <property type="molecule type" value="Genomic_DNA"/>
</dbReference>
<feature type="compositionally biased region" description="Basic and acidic residues" evidence="1">
    <location>
        <begin position="36"/>
        <end position="53"/>
    </location>
</feature>
<dbReference type="InterPro" id="IPR001763">
    <property type="entry name" value="Rhodanese-like_dom"/>
</dbReference>
<dbReference type="Proteomes" id="UP001329915">
    <property type="component" value="Chromosome"/>
</dbReference>
<dbReference type="InterPro" id="IPR036873">
    <property type="entry name" value="Rhodanese-like_dom_sf"/>
</dbReference>
<dbReference type="PROSITE" id="PS51257">
    <property type="entry name" value="PROKAR_LIPOPROTEIN"/>
    <property type="match status" value="1"/>
</dbReference>
<dbReference type="Pfam" id="PF00581">
    <property type="entry name" value="Rhodanese"/>
    <property type="match status" value="2"/>
</dbReference>
<reference evidence="3 4" key="1">
    <citation type="submission" date="2023-04" db="EMBL/GenBank/DDBJ databases">
        <authorList>
            <person name="Hsu D."/>
        </authorList>
    </citation>
    <scope>NUCLEOTIDE SEQUENCE [LARGE SCALE GENOMIC DNA]</scope>
    <source>
        <strain evidence="3 4">MK1</strain>
    </source>
</reference>
<dbReference type="KEGG" id="dbc:MFMK1_002995"/>
<dbReference type="SUPFAM" id="SSF52821">
    <property type="entry name" value="Rhodanese/Cell cycle control phosphatase"/>
    <property type="match status" value="2"/>
</dbReference>
<dbReference type="PROSITE" id="PS50206">
    <property type="entry name" value="RHODANESE_3"/>
    <property type="match status" value="2"/>
</dbReference>
<evidence type="ECO:0000313" key="3">
    <source>
        <dbReference type="EMBL" id="WRO23146.1"/>
    </source>
</evidence>
<feature type="region of interest" description="Disordered" evidence="1">
    <location>
        <begin position="35"/>
        <end position="54"/>
    </location>
</feature>
<dbReference type="PANTHER" id="PTHR43031">
    <property type="entry name" value="FAD-DEPENDENT OXIDOREDUCTASE"/>
    <property type="match status" value="1"/>
</dbReference>
<dbReference type="PANTHER" id="PTHR43031:SF1">
    <property type="entry name" value="PYRIDINE NUCLEOTIDE-DISULPHIDE OXIDOREDUCTASE"/>
    <property type="match status" value="1"/>
</dbReference>
<feature type="domain" description="Rhodanese" evidence="2">
    <location>
        <begin position="237"/>
        <end position="329"/>
    </location>
</feature>
<proteinExistence type="predicted"/>
<evidence type="ECO:0000259" key="2">
    <source>
        <dbReference type="PROSITE" id="PS50206"/>
    </source>
</evidence>
<feature type="domain" description="Rhodanese" evidence="2">
    <location>
        <begin position="92"/>
        <end position="184"/>
    </location>
</feature>
<name>A0AAU0US98_9FIRM</name>
<protein>
    <recommendedName>
        <fullName evidence="2">Rhodanese domain-containing protein</fullName>
    </recommendedName>
</protein>
<dbReference type="Gene3D" id="3.40.250.10">
    <property type="entry name" value="Rhodanese-like domain"/>
    <property type="match status" value="2"/>
</dbReference>
<dbReference type="SMART" id="SM00450">
    <property type="entry name" value="RHOD"/>
    <property type="match status" value="2"/>
</dbReference>
<dbReference type="InterPro" id="IPR050229">
    <property type="entry name" value="GlpE_sulfurtransferase"/>
</dbReference>
<keyword evidence="4" id="KW-1185">Reference proteome</keyword>
<organism evidence="3 4">
    <name type="scientific">Metallumcola ferriviriculae</name>
    <dbReference type="NCBI Taxonomy" id="3039180"/>
    <lineage>
        <taxon>Bacteria</taxon>
        <taxon>Bacillati</taxon>
        <taxon>Bacillota</taxon>
        <taxon>Clostridia</taxon>
        <taxon>Neomoorellales</taxon>
        <taxon>Desulfitibacteraceae</taxon>
        <taxon>Metallumcola</taxon>
    </lineage>
</organism>
<dbReference type="CDD" id="cd00158">
    <property type="entry name" value="RHOD"/>
    <property type="match status" value="2"/>
</dbReference>
<sequence>MFFKGQKLKFFGLLLVLIFSISLVVGCGGQGQLAETPEKPQVEQAAPKEDTGSKVDAQQVILDAATKYYEKMPSHIYKITSDEVKDLLDSGTLEDYLVLDITGHDHYAEGHIQGAIDIPFAELGQNLDLIATNAKGKKAVLVVCWTGQTAGQTVAVLNMLGINARSINLGMELGWKAKNYPMVQDAVELKAAEAYDWGDKLPVKEAVEKYFDKMPSNGMFKSYKISEPDLKDQLEKNPEKFVMIDIRGHEEYAKGTVTGAIDIPFKEVSKHFAEITEMAKGKTAVVACYTGQTAGQTDAVLNLIGIKTVSLNRGINAGWVEGNGFELVKQ</sequence>